<dbReference type="InterPro" id="IPR029063">
    <property type="entry name" value="SAM-dependent_MTases_sf"/>
</dbReference>
<dbReference type="Pfam" id="PF13578">
    <property type="entry name" value="Methyltransf_24"/>
    <property type="match status" value="1"/>
</dbReference>
<dbReference type="Gene3D" id="3.40.50.150">
    <property type="entry name" value="Vaccinia Virus protein VP39"/>
    <property type="match status" value="1"/>
</dbReference>
<dbReference type="EMBL" id="LT960614">
    <property type="protein sequence ID" value="SON56005.1"/>
    <property type="molecule type" value="Genomic_DNA"/>
</dbReference>
<dbReference type="KEGG" id="hdi:HDIA_2464"/>
<accession>A0A2C9D8U5</accession>
<reference evidence="2" key="1">
    <citation type="submission" date="2017-09" db="EMBL/GenBank/DDBJ databases">
        <title>Genome sequence of Nannocystis excedens DSM 71.</title>
        <authorList>
            <person name="Blom J."/>
        </authorList>
    </citation>
    <scope>NUCLEOTIDE SEQUENCE [LARGE SCALE GENOMIC DNA]</scope>
    <source>
        <strain evidence="2">type strain: E19</strain>
    </source>
</reference>
<dbReference type="AlphaFoldDB" id="A0A2C9D8U5"/>
<name>A0A2C9D8U5_9HYPH</name>
<sequence>MLKGENAQFLYETLRPSSMTLVDSWSAEEIMSGYSPFDSLPSYIDDLSATESYFGGPLDDQATFDRLLAEAKARFTGRDNVKFVVADSFKGLDQVADSSLDLVYLDANHQYEFIYRDLMYWKEKVNDNGLIVLNDCIVSQLGARQNLGVHQAVSAFLKINVDYLPLVLTLGNFPDLVISKRRNPRINVVLTSLLRSGRVLEVPDALFHSFSQKSPGGGMSYFSFN</sequence>
<evidence type="ECO:0008006" key="3">
    <source>
        <dbReference type="Google" id="ProtNLM"/>
    </source>
</evidence>
<dbReference type="SUPFAM" id="SSF53335">
    <property type="entry name" value="S-adenosyl-L-methionine-dependent methyltransferases"/>
    <property type="match status" value="1"/>
</dbReference>
<evidence type="ECO:0000313" key="1">
    <source>
        <dbReference type="EMBL" id="SON56005.1"/>
    </source>
</evidence>
<keyword evidence="2" id="KW-1185">Reference proteome</keyword>
<evidence type="ECO:0000313" key="2">
    <source>
        <dbReference type="Proteomes" id="UP000223606"/>
    </source>
</evidence>
<organism evidence="1 2">
    <name type="scientific">Hartmannibacter diazotrophicus</name>
    <dbReference type="NCBI Taxonomy" id="1482074"/>
    <lineage>
        <taxon>Bacteria</taxon>
        <taxon>Pseudomonadati</taxon>
        <taxon>Pseudomonadota</taxon>
        <taxon>Alphaproteobacteria</taxon>
        <taxon>Hyphomicrobiales</taxon>
        <taxon>Pleomorphomonadaceae</taxon>
        <taxon>Hartmannibacter</taxon>
    </lineage>
</organism>
<gene>
    <name evidence="1" type="ORF">HDIA_2464</name>
</gene>
<protein>
    <recommendedName>
        <fullName evidence="3">Class I SAM-dependent methyltransferase</fullName>
    </recommendedName>
</protein>
<dbReference type="Proteomes" id="UP000223606">
    <property type="component" value="Chromosome 1"/>
</dbReference>
<proteinExistence type="predicted"/>